<organism evidence="4 5">
    <name type="scientific">Phytohabitans rumicis</name>
    <dbReference type="NCBI Taxonomy" id="1076125"/>
    <lineage>
        <taxon>Bacteria</taxon>
        <taxon>Bacillati</taxon>
        <taxon>Actinomycetota</taxon>
        <taxon>Actinomycetes</taxon>
        <taxon>Micromonosporales</taxon>
        <taxon>Micromonosporaceae</taxon>
    </lineage>
</organism>
<evidence type="ECO:0000259" key="2">
    <source>
        <dbReference type="Pfam" id="PF00931"/>
    </source>
</evidence>
<dbReference type="InterPro" id="IPR027417">
    <property type="entry name" value="P-loop_NTPase"/>
</dbReference>
<evidence type="ECO:0000313" key="5">
    <source>
        <dbReference type="Proteomes" id="UP000482960"/>
    </source>
</evidence>
<dbReference type="Pfam" id="PF13424">
    <property type="entry name" value="TPR_12"/>
    <property type="match status" value="2"/>
</dbReference>
<dbReference type="Proteomes" id="UP000482960">
    <property type="component" value="Unassembled WGS sequence"/>
</dbReference>
<dbReference type="InterPro" id="IPR011990">
    <property type="entry name" value="TPR-like_helical_dom_sf"/>
</dbReference>
<dbReference type="SUPFAM" id="SSF52540">
    <property type="entry name" value="P-loop containing nucleoside triphosphate hydrolases"/>
    <property type="match status" value="2"/>
</dbReference>
<dbReference type="Pfam" id="PF25000">
    <property type="entry name" value="DUF7779"/>
    <property type="match status" value="1"/>
</dbReference>
<feature type="region of interest" description="Disordered" evidence="1">
    <location>
        <begin position="597"/>
        <end position="625"/>
    </location>
</feature>
<protein>
    <submittedName>
        <fullName evidence="4">Uncharacterized protein</fullName>
    </submittedName>
</protein>
<name>A0A6V8LM64_9ACTN</name>
<dbReference type="GO" id="GO:0043531">
    <property type="term" value="F:ADP binding"/>
    <property type="evidence" value="ECO:0007669"/>
    <property type="project" value="InterPro"/>
</dbReference>
<proteinExistence type="predicted"/>
<reference evidence="4 5" key="1">
    <citation type="submission" date="2020-03" db="EMBL/GenBank/DDBJ databases">
        <title>Whole genome shotgun sequence of Phytohabitans rumicis NBRC 108638.</title>
        <authorList>
            <person name="Komaki H."/>
            <person name="Tamura T."/>
        </authorList>
    </citation>
    <scope>NUCLEOTIDE SEQUENCE [LARGE SCALE GENOMIC DNA]</scope>
    <source>
        <strain evidence="4 5">NBRC 108638</strain>
    </source>
</reference>
<feature type="domain" description="NB-ARC" evidence="2">
    <location>
        <begin position="790"/>
        <end position="943"/>
    </location>
</feature>
<comment type="caution">
    <text evidence="4">The sequence shown here is derived from an EMBL/GenBank/DDBJ whole genome shotgun (WGS) entry which is preliminary data.</text>
</comment>
<evidence type="ECO:0000256" key="1">
    <source>
        <dbReference type="SAM" id="MobiDB-lite"/>
    </source>
</evidence>
<dbReference type="EMBL" id="BLPG01000001">
    <property type="protein sequence ID" value="GFJ95266.1"/>
    <property type="molecule type" value="Genomic_DNA"/>
</dbReference>
<dbReference type="InterPro" id="IPR053137">
    <property type="entry name" value="NLR-like"/>
</dbReference>
<dbReference type="PANTHER" id="PTHR46082">
    <property type="entry name" value="ATP/GTP-BINDING PROTEIN-RELATED"/>
    <property type="match status" value="1"/>
</dbReference>
<dbReference type="Pfam" id="PF00931">
    <property type="entry name" value="NB-ARC"/>
    <property type="match status" value="1"/>
</dbReference>
<reference evidence="4 5" key="2">
    <citation type="submission" date="2020-03" db="EMBL/GenBank/DDBJ databases">
        <authorList>
            <person name="Ichikawa N."/>
            <person name="Kimura A."/>
            <person name="Kitahashi Y."/>
            <person name="Uohara A."/>
        </authorList>
    </citation>
    <scope>NUCLEOTIDE SEQUENCE [LARGE SCALE GENOMIC DNA]</scope>
    <source>
        <strain evidence="4 5">NBRC 108638</strain>
    </source>
</reference>
<keyword evidence="5" id="KW-1185">Reference proteome</keyword>
<dbReference type="Pfam" id="PF13374">
    <property type="entry name" value="TPR_10"/>
    <property type="match status" value="2"/>
</dbReference>
<gene>
    <name evidence="4" type="ORF">Prum_089080</name>
</gene>
<sequence>MDRWGPGPVRLLTLERGPLPLGPDLKALLRSQWEDASHHRYQFFDGHAPALPKIYVEQRVERSARGLVTGQAGVPGLLTVREVFGQHADAFPNVLVVSGPGMGKSTLAAQLVYEQCAWWLAARRNSRPDDAPFGAAVPIALPARYLVGRSLPDALLDATRRLAAGADGVRFDDHPLPGVPWLVLVDGLDEVLRPHERSQVLGSLTAWLSDDGAPFRFFVTTRPLPYGELADVRSRRVGEFVLRPFSETDIRTFATNWFLARAPEQEARTAADLFGSRLLSARLRNVVRVPLLATIAALVFESDQDQPLPTSRAGLYERFVEHLVDGRRQTREQLDRLAREFKRSGAAGAQAWQWLRDNRMVLLEHLADAYLTGAVSPITARAETWVASHAPAQAFDGVPGWKRHLRAVLTSTGVLAPHRGDLAFTHHSLAEYLGAGPRAKQFESATWFADVRSPESRNLALFVLARSLAPADPLVQTLLDSLGADVVAAGDVLADGIDVSVPLRRRVIDALIGQLTAEDPTAPEALRVLVDLLSDKGLANRLVGIVEDDTALPWARVLVADALDQVDGQSRYLRRMAQTPALELRARAWAFQQLRRRGGEHDADAPATDVEPEPGLPERTPPGPLARHAYRLSLENQPRGSAFRLTSALALAGDGSRAGEDELHSCVTDTSLRMDLRLEAARALVRVGPEHGEALQRVLADAGLGVDVRIPVAVALTEVNDESARELLREMAAQHPALAHSLPAVHVALDTVRVERRVQERPVVTVPTEAESVRIWAGVPIRNPDFTGREDLLERLREALQSSSRAVVRPQTLQGMGGVGKTQLVLEYVYRFAADYDIVCWVPAEQRSSVVATLAELAPRLGLPVSEDRFETARVVLDALAVSPARWLLVLDNADDPDIIEPLVPAAGGHVVLTSRNQEWAQVWDSIEVDVFRRDESVELLRRRADVISVDDADRLAERLGDLPLALDQAATWQAATGMPIAEYLQLLDEHIGGLLSEGRPTSYPVTVAAFVGLALEKLRAISPAAAQVMELFAFLAPEPISVAVLRRGRDAAMSEPLHQLLGSAVPLSRAIRELRRYGLAKVDPDQRMQVHRLVRLVMRDRLSPERYQEARSNVHRLLASANPASPDDPAAWRTYAEIGPHVLAAELIDADDEDARRVVLDQIRYLWVTGDYEGARRVGETAVAEWRTHFGSDAELTLLAALHLADALRSLGEYQAARALTTDAFERLRATRGEDHEFTFQAMRRLGADLRIAGELRAAYDLEVDNLARHSRVLGDEDAETQRARDGVATSLRLLGDFAEAYRIDRATASGWAEILGTTHLWTLSSQANVARDLYALGRYAEALELQRATWPAYRDQLGDGHIEVLLAARTIAIATRKLGRYGEALSLVQEHYRAVHALFRPDHEHVLAATTSYVNALRATDQLGMALGPATEAVSRYQRMFGERHPLTLAAATNLAIILRAQGDARAARELDEKTHKAMLETLGPDHEYTLCVANGVANDLALHHDLAGARELSARTLAISRRVRGDGHPYTLACAANAAFDLRATGDLAGGHALHNQALADLARVLGADHPEHLDAARGKRAECDIEPPPM</sequence>
<feature type="domain" description="DUF7779" evidence="3">
    <location>
        <begin position="1019"/>
        <end position="1107"/>
    </location>
</feature>
<evidence type="ECO:0000259" key="3">
    <source>
        <dbReference type="Pfam" id="PF25000"/>
    </source>
</evidence>
<dbReference type="Gene3D" id="3.40.50.300">
    <property type="entry name" value="P-loop containing nucleotide triphosphate hydrolases"/>
    <property type="match status" value="2"/>
</dbReference>
<dbReference type="InterPro" id="IPR002182">
    <property type="entry name" value="NB-ARC"/>
</dbReference>
<dbReference type="InterPro" id="IPR056681">
    <property type="entry name" value="DUF7779"/>
</dbReference>
<evidence type="ECO:0000313" key="4">
    <source>
        <dbReference type="EMBL" id="GFJ95266.1"/>
    </source>
</evidence>
<dbReference type="RefSeq" id="WP_345537655.1">
    <property type="nucleotide sequence ID" value="NZ_BAABJB010000012.1"/>
</dbReference>
<accession>A0A6V8LM64</accession>
<dbReference type="NCBIfam" id="NF040586">
    <property type="entry name" value="FxSxx_TPR"/>
    <property type="match status" value="1"/>
</dbReference>
<dbReference type="SUPFAM" id="SSF48452">
    <property type="entry name" value="TPR-like"/>
    <property type="match status" value="3"/>
</dbReference>
<dbReference type="PANTHER" id="PTHR46082:SF6">
    <property type="entry name" value="AAA+ ATPASE DOMAIN-CONTAINING PROTEIN-RELATED"/>
    <property type="match status" value="1"/>
</dbReference>
<dbReference type="Gene3D" id="1.25.40.10">
    <property type="entry name" value="Tetratricopeptide repeat domain"/>
    <property type="match status" value="3"/>
</dbReference>